<sequence>MMFSLRQRMCATALAAAVALSAHGVAGAAPAGSPAPAVGGVTAGSDDDIRIEPGQSLALESGQPAGVTYQIEEGPESTLPAGWSVLTSPTGLRITASATAADGEFATVKATGPEGDAHTLRVVVAGAADTAAPTPTGHRNSSSSSWVSELVGKLALFFAS</sequence>
<dbReference type="STRING" id="38302.SAMN04488535_1738"/>
<keyword evidence="1" id="KW-0732">Signal</keyword>
<keyword evidence="3" id="KW-1185">Reference proteome</keyword>
<reference evidence="3" key="1">
    <citation type="submission" date="2016-10" db="EMBL/GenBank/DDBJ databases">
        <authorList>
            <person name="Varghese N."/>
            <person name="Submissions S."/>
        </authorList>
    </citation>
    <scope>NUCLEOTIDE SEQUENCE [LARGE SCALE GENOMIC DNA]</scope>
    <source>
        <strain evidence="3">DSM 20632</strain>
    </source>
</reference>
<dbReference type="RefSeq" id="WP_157672468.1">
    <property type="nucleotide sequence ID" value="NZ_LT629700.1"/>
</dbReference>
<evidence type="ECO:0000313" key="3">
    <source>
        <dbReference type="Proteomes" id="UP000199350"/>
    </source>
</evidence>
<dbReference type="EMBL" id="LT629700">
    <property type="protein sequence ID" value="SDM05556.1"/>
    <property type="molecule type" value="Genomic_DNA"/>
</dbReference>
<evidence type="ECO:0000313" key="2">
    <source>
        <dbReference type="EMBL" id="SDM05556.1"/>
    </source>
</evidence>
<accession>A0A1G9Q3H4</accession>
<evidence type="ECO:0000256" key="1">
    <source>
        <dbReference type="SAM" id="SignalP"/>
    </source>
</evidence>
<feature type="chain" id="PRO_5009245381" evidence="1">
    <location>
        <begin position="29"/>
        <end position="160"/>
    </location>
</feature>
<feature type="signal peptide" evidence="1">
    <location>
        <begin position="1"/>
        <end position="28"/>
    </location>
</feature>
<protein>
    <submittedName>
        <fullName evidence="2">Uncharacterized protein</fullName>
    </submittedName>
</protein>
<proteinExistence type="predicted"/>
<name>A0A1G9Q3H4_9CORY</name>
<gene>
    <name evidence="2" type="ORF">SAMN04488535_1738</name>
</gene>
<dbReference type="AlphaFoldDB" id="A0A1G9Q3H4"/>
<dbReference type="OrthoDB" id="1645442at2"/>
<organism evidence="2 3">
    <name type="scientific">Corynebacterium mycetoides</name>
    <dbReference type="NCBI Taxonomy" id="38302"/>
    <lineage>
        <taxon>Bacteria</taxon>
        <taxon>Bacillati</taxon>
        <taxon>Actinomycetota</taxon>
        <taxon>Actinomycetes</taxon>
        <taxon>Mycobacteriales</taxon>
        <taxon>Corynebacteriaceae</taxon>
        <taxon>Corynebacterium</taxon>
    </lineage>
</organism>
<dbReference type="Proteomes" id="UP000199350">
    <property type="component" value="Chromosome I"/>
</dbReference>